<reference evidence="1 2" key="1">
    <citation type="submission" date="2019-03" db="EMBL/GenBank/DDBJ databases">
        <title>Muricauda SCR12 sp.nov, a marine bacterium isolated from Pacific Ocean:the Okinawa trough.</title>
        <authorList>
            <person name="Liu L."/>
        </authorList>
    </citation>
    <scope>NUCLEOTIDE SEQUENCE [LARGE SCALE GENOMIC DNA]</scope>
    <source>
        <strain evidence="1 2">SCR12</strain>
    </source>
</reference>
<dbReference type="AlphaFoldDB" id="A0A4S8RPW0"/>
<evidence type="ECO:0000313" key="1">
    <source>
        <dbReference type="EMBL" id="THV59761.1"/>
    </source>
</evidence>
<dbReference type="Proteomes" id="UP000310406">
    <property type="component" value="Unassembled WGS sequence"/>
</dbReference>
<keyword evidence="2" id="KW-1185">Reference proteome</keyword>
<organism evidence="1 2">
    <name type="scientific">Flagellimonas alvinocaridis</name>
    <dbReference type="NCBI Taxonomy" id="2530200"/>
    <lineage>
        <taxon>Bacteria</taxon>
        <taxon>Pseudomonadati</taxon>
        <taxon>Bacteroidota</taxon>
        <taxon>Flavobacteriia</taxon>
        <taxon>Flavobacteriales</taxon>
        <taxon>Flavobacteriaceae</taxon>
        <taxon>Flagellimonas</taxon>
    </lineage>
</organism>
<protein>
    <submittedName>
        <fullName evidence="1">Uncharacterized protein</fullName>
    </submittedName>
</protein>
<dbReference type="OrthoDB" id="9922592at2"/>
<comment type="caution">
    <text evidence="1">The sequence shown here is derived from an EMBL/GenBank/DDBJ whole genome shotgun (WGS) entry which is preliminary data.</text>
</comment>
<proteinExistence type="predicted"/>
<evidence type="ECO:0000313" key="2">
    <source>
        <dbReference type="Proteomes" id="UP000310406"/>
    </source>
</evidence>
<gene>
    <name evidence="1" type="ORF">EZV76_09370</name>
</gene>
<dbReference type="EMBL" id="SNTZ01000003">
    <property type="protein sequence ID" value="THV59761.1"/>
    <property type="molecule type" value="Genomic_DNA"/>
</dbReference>
<sequence length="68" mass="7418">MFRLLIGATILCALVTHDQDGSQTNGTKIESAWLDNGNSTISVPDHGNRSSIKYHLSGFRSSADDRKL</sequence>
<accession>A0A4S8RPW0</accession>
<dbReference type="RefSeq" id="WP_136566278.1">
    <property type="nucleotide sequence ID" value="NZ_SNTZ01000003.1"/>
</dbReference>
<name>A0A4S8RPW0_9FLAO</name>